<evidence type="ECO:0000256" key="2">
    <source>
        <dbReference type="ARBA" id="ARBA00022801"/>
    </source>
</evidence>
<dbReference type="RefSeq" id="WP_116224673.1">
    <property type="nucleotide sequence ID" value="NZ_AP018437.1"/>
</dbReference>
<protein>
    <submittedName>
        <fullName evidence="3">Trypsin-like peptidase</fullName>
    </submittedName>
</protein>
<dbReference type="PANTHER" id="PTHR43343:SF3">
    <property type="entry name" value="PROTEASE DO-LIKE 8, CHLOROPLASTIC"/>
    <property type="match status" value="1"/>
</dbReference>
<dbReference type="Gene3D" id="2.40.10.120">
    <property type="match status" value="1"/>
</dbReference>
<keyword evidence="1" id="KW-0645">Protease</keyword>
<dbReference type="PROSITE" id="PS51257">
    <property type="entry name" value="PROKAR_LIPOPROTEIN"/>
    <property type="match status" value="1"/>
</dbReference>
<proteinExistence type="predicted"/>
<dbReference type="InterPro" id="IPR001940">
    <property type="entry name" value="Peptidase_S1C"/>
</dbReference>
<keyword evidence="2" id="KW-0378">Hydrolase</keyword>
<organism evidence="3 4">
    <name type="scientific">Pelolinea submarina</name>
    <dbReference type="NCBI Taxonomy" id="913107"/>
    <lineage>
        <taxon>Bacteria</taxon>
        <taxon>Bacillati</taxon>
        <taxon>Chloroflexota</taxon>
        <taxon>Anaerolineae</taxon>
        <taxon>Anaerolineales</taxon>
        <taxon>Anaerolineaceae</taxon>
        <taxon>Pelolinea</taxon>
    </lineage>
</organism>
<accession>A0A347ZRG7</accession>
<dbReference type="OrthoDB" id="277520at2"/>
<dbReference type="SUPFAM" id="SSF50494">
    <property type="entry name" value="Trypsin-like serine proteases"/>
    <property type="match status" value="1"/>
</dbReference>
<sequence length="511" mass="55261">MDKLRDKAKILLSIIFLSVLLGLACVDVDFSLSESGIEIATSEPLTSSFSQPVTADYLPTVLAKIEGTPIAADELPVNAVVQIIVRGTVEGEEQEWSGSGTIISPDGLILTNAHVAMGDRFYPAEQLLIMLTVAEDALPEAAFYAEVMQADENLDIAVLRPSVDLQGNAVDRSALNLPFVSLGNSDELHLGDDILILGYPGIGGETITLTRGEVSGFTSETGYGNRAFIKTSATIAGGNSGGLALDKNNHLVGIPTEVGAGEEYSEVVDCRPLADTNRDGVIDDYDTCVPTGGFINALRPVNLALPLINAALNNEVAYNAESYQEVEIAEGSQIIFQDDFSDTATGWPEADSRNEAYYYQNGRYWIEVNQENYIQPITGGESYTDIVIEINARVEQSSTDGEYGLLCRYQDDDNLYMFEVTQDGYYAIYKLLNGDWVPLIDYTYSSLVDTLDSANLQASCVGNTLRLAVNGKLLGEVQDSSISSGDYGFFAGTFYNSGNIISFDDLVVRQP</sequence>
<reference evidence="3 4" key="1">
    <citation type="submission" date="2018-08" db="EMBL/GenBank/DDBJ databases">
        <title>Genomic Encyclopedia of Type Strains, Phase IV (KMG-IV): sequencing the most valuable type-strain genomes for metagenomic binning, comparative biology and taxonomic classification.</title>
        <authorList>
            <person name="Goeker M."/>
        </authorList>
    </citation>
    <scope>NUCLEOTIDE SEQUENCE [LARGE SCALE GENOMIC DNA]</scope>
    <source>
        <strain evidence="3 4">DSM 23923</strain>
    </source>
</reference>
<evidence type="ECO:0000256" key="1">
    <source>
        <dbReference type="ARBA" id="ARBA00022670"/>
    </source>
</evidence>
<dbReference type="PRINTS" id="PR00834">
    <property type="entry name" value="PROTEASES2C"/>
</dbReference>
<dbReference type="GO" id="GO:0004252">
    <property type="term" value="F:serine-type endopeptidase activity"/>
    <property type="evidence" value="ECO:0007669"/>
    <property type="project" value="InterPro"/>
</dbReference>
<dbReference type="InterPro" id="IPR051201">
    <property type="entry name" value="Chloro_Bact_Ser_Proteases"/>
</dbReference>
<evidence type="ECO:0000313" key="4">
    <source>
        <dbReference type="Proteomes" id="UP000256388"/>
    </source>
</evidence>
<dbReference type="Gene3D" id="2.60.120.560">
    <property type="entry name" value="Exo-inulinase, domain 1"/>
    <property type="match status" value="1"/>
</dbReference>
<gene>
    <name evidence="3" type="ORF">DFR64_1438</name>
</gene>
<evidence type="ECO:0000313" key="3">
    <source>
        <dbReference type="EMBL" id="REG11547.1"/>
    </source>
</evidence>
<comment type="caution">
    <text evidence="3">The sequence shown here is derived from an EMBL/GenBank/DDBJ whole genome shotgun (WGS) entry which is preliminary data.</text>
</comment>
<dbReference type="GO" id="GO:0006508">
    <property type="term" value="P:proteolysis"/>
    <property type="evidence" value="ECO:0007669"/>
    <property type="project" value="UniProtKB-KW"/>
</dbReference>
<dbReference type="AlphaFoldDB" id="A0A347ZRG7"/>
<dbReference type="Proteomes" id="UP000256388">
    <property type="component" value="Unassembled WGS sequence"/>
</dbReference>
<dbReference type="PANTHER" id="PTHR43343">
    <property type="entry name" value="PEPTIDASE S12"/>
    <property type="match status" value="1"/>
</dbReference>
<dbReference type="InterPro" id="IPR009003">
    <property type="entry name" value="Peptidase_S1_PA"/>
</dbReference>
<name>A0A347ZRG7_9CHLR</name>
<dbReference type="Pfam" id="PF13365">
    <property type="entry name" value="Trypsin_2"/>
    <property type="match status" value="1"/>
</dbReference>
<dbReference type="EMBL" id="QUMS01000001">
    <property type="protein sequence ID" value="REG11547.1"/>
    <property type="molecule type" value="Genomic_DNA"/>
</dbReference>
<keyword evidence="4" id="KW-1185">Reference proteome</keyword>